<name>A0A2U3N8G3_9MYCO</name>
<dbReference type="Proteomes" id="UP000241595">
    <property type="component" value="Unassembled WGS sequence"/>
</dbReference>
<dbReference type="InterPro" id="IPR003593">
    <property type="entry name" value="AAA+_ATPase"/>
</dbReference>
<dbReference type="SUPFAM" id="SSF52540">
    <property type="entry name" value="P-loop containing nucleoside triphosphate hydrolases"/>
    <property type="match status" value="1"/>
</dbReference>
<feature type="domain" description="Guanylate cyclase" evidence="3">
    <location>
        <begin position="42"/>
        <end position="172"/>
    </location>
</feature>
<dbReference type="OrthoDB" id="5476461at2"/>
<dbReference type="STRING" id="1841859.GCA_900157385_01280"/>
<accession>A0A2U3N8G3</accession>
<dbReference type="SMART" id="SM00044">
    <property type="entry name" value="CYCc"/>
    <property type="match status" value="1"/>
</dbReference>
<dbReference type="Pfam" id="PF13191">
    <property type="entry name" value="AAA_16"/>
    <property type="match status" value="1"/>
</dbReference>
<dbReference type="InterPro" id="IPR026870">
    <property type="entry name" value="Zinc_ribbon_dom"/>
</dbReference>
<dbReference type="GO" id="GO:0005524">
    <property type="term" value="F:ATP binding"/>
    <property type="evidence" value="ECO:0007669"/>
    <property type="project" value="UniProtKB-KW"/>
</dbReference>
<dbReference type="Gene3D" id="3.30.70.1230">
    <property type="entry name" value="Nucleotide cyclase"/>
    <property type="match status" value="1"/>
</dbReference>
<reference evidence="4 5" key="1">
    <citation type="submission" date="2017-01" db="EMBL/GenBank/DDBJ databases">
        <authorList>
            <consortium name="Urmite Genomes"/>
        </authorList>
    </citation>
    <scope>NUCLEOTIDE SEQUENCE [LARGE SCALE GENOMIC DNA]</scope>
    <source>
        <strain evidence="4 5">AB308</strain>
    </source>
</reference>
<dbReference type="EMBL" id="FTRV01000010">
    <property type="protein sequence ID" value="SPM27798.1"/>
    <property type="molecule type" value="Genomic_DNA"/>
</dbReference>
<dbReference type="SMART" id="SM00382">
    <property type="entry name" value="AAA"/>
    <property type="match status" value="1"/>
</dbReference>
<dbReference type="Pfam" id="PF00211">
    <property type="entry name" value="Guanylate_cyc"/>
    <property type="match status" value="1"/>
</dbReference>
<dbReference type="Gene3D" id="3.40.50.300">
    <property type="entry name" value="P-loop containing nucleotide triphosphate hydrolases"/>
    <property type="match status" value="1"/>
</dbReference>
<dbReference type="SUPFAM" id="SSF55073">
    <property type="entry name" value="Nucleotide cyclase"/>
    <property type="match status" value="1"/>
</dbReference>
<dbReference type="RefSeq" id="WP_077098660.1">
    <property type="nucleotide sequence ID" value="NZ_LT717699.1"/>
</dbReference>
<dbReference type="GO" id="GO:0004016">
    <property type="term" value="F:adenylate cyclase activity"/>
    <property type="evidence" value="ECO:0007669"/>
    <property type="project" value="TreeGrafter"/>
</dbReference>
<proteinExistence type="predicted"/>
<keyword evidence="2" id="KW-0067">ATP-binding</keyword>
<evidence type="ECO:0000313" key="5">
    <source>
        <dbReference type="Proteomes" id="UP000241595"/>
    </source>
</evidence>
<evidence type="ECO:0000256" key="1">
    <source>
        <dbReference type="ARBA" id="ARBA00022741"/>
    </source>
</evidence>
<dbReference type="PANTHER" id="PTHR16305:SF28">
    <property type="entry name" value="GUANYLATE CYCLASE DOMAIN-CONTAINING PROTEIN"/>
    <property type="match status" value="1"/>
</dbReference>
<dbReference type="InterPro" id="IPR001054">
    <property type="entry name" value="A/G_cyclase"/>
</dbReference>
<keyword evidence="5" id="KW-1185">Reference proteome</keyword>
<dbReference type="InterPro" id="IPR027417">
    <property type="entry name" value="P-loop_NTPase"/>
</dbReference>
<gene>
    <name evidence="4" type="ORF">MTAB308_1283</name>
</gene>
<dbReference type="GO" id="GO:0005737">
    <property type="term" value="C:cytoplasm"/>
    <property type="evidence" value="ECO:0007669"/>
    <property type="project" value="TreeGrafter"/>
</dbReference>
<dbReference type="PANTHER" id="PTHR16305">
    <property type="entry name" value="TESTICULAR SOLUBLE ADENYLYL CYCLASE"/>
    <property type="match status" value="1"/>
</dbReference>
<dbReference type="AlphaFoldDB" id="A0A2U3N8G3"/>
<dbReference type="Pfam" id="PF13240">
    <property type="entry name" value="Zn_Ribbon_1"/>
    <property type="match status" value="1"/>
</dbReference>
<sequence>MTTAGLACVSCGTDLPPDSKFCNQCGSPVAGAGTPAEYKQVTVLFADMVRSMDIASALDMERSREIMTEVVERSAGVVRRYGGTVEYYGDGLMALFGAPIALEDHAFRACLASLAVQEEVNRLAAEVTRRDGVPVRLRVGLNSGRVIAGQTGSGSLRYAATGEPVGFAERMQSVAPPGGVMVSESTARLVEQSVTLTEPEWVRVKGTDQPVRARRLVGVGPRHGPLRRAEAMLVGRRREMAALDAMVDRAISGRGGVVAVVGPPGIGKSRTARETAALAAGRGLEVFWAFCESHANDIPFRVVAQLLRASTGVVDLDREAARVRVREQLPGADPQDLLLLDDLLGIADLDVPLPQIDPDARRRRLTALINATSLATTRPALFVIEDAQWIDAVSESMLADFLTVIPQTPSTVLITARPEYRGALTRVHDVETIMLAALNDSDTAALIAELLGSDPSVGELAEIIVGRAAGNPFFAEEMVRELAQRGVLTGEHGGYRRVDVAGVTVPATVQTAIGARIDLLNASAKRTLHAASVIGARFGADLLAALGIDAVLDEPLGAELIDQVRFTPTAEYAFRHPLIRAVAYESQLKSDRAELHRRVAAAIEAGDPAAADENSALIAAHLEAAGDSHAAYGWHMRAATWATYRDINAARLSWERAQKIADVLPADDPNRTAMRIAPRTMLCGVAYRVYEPVAGTRFGELRELCAAAGDKASLAIGMAGLIIDHAFADRVCEASQVASEAWTLIESIGDPILAVGLSMPLLYAKAETADFADTLRWAQRVIDLADGDPTKGDFLFGAPLAIAITARGVARSFLGHPGWRDDLRDGLAIADEFDPMSAATVVGWTYSTGVVFGLLNPDDRVVRNIENALQNAERAGDDFALSQAKVTLGLALVHRPTAADRSRGQQLLADVTDLCQPRGQALCDLWLVNVYWARELARDGDRDQAIPLMRAAVDHLFREGRLCLHGIATTGVLVETLLDRAANGDVAEAEAAIERLASAPGDEGLVIRNVLLLRLRALLARARGDDVAYRDYRDRYRAMAESLGYKGHIAWAQEMCG</sequence>
<dbReference type="GO" id="GO:0009190">
    <property type="term" value="P:cyclic nucleotide biosynthetic process"/>
    <property type="evidence" value="ECO:0007669"/>
    <property type="project" value="InterPro"/>
</dbReference>
<dbReference type="PROSITE" id="PS50125">
    <property type="entry name" value="GUANYLATE_CYCLASE_2"/>
    <property type="match status" value="1"/>
</dbReference>
<dbReference type="GO" id="GO:0035556">
    <property type="term" value="P:intracellular signal transduction"/>
    <property type="evidence" value="ECO:0007669"/>
    <property type="project" value="InterPro"/>
</dbReference>
<organism evidence="4 5">
    <name type="scientific">Mycobacterium terramassiliense</name>
    <dbReference type="NCBI Taxonomy" id="1841859"/>
    <lineage>
        <taxon>Bacteria</taxon>
        <taxon>Bacillati</taxon>
        <taxon>Actinomycetota</taxon>
        <taxon>Actinomycetes</taxon>
        <taxon>Mycobacteriales</taxon>
        <taxon>Mycobacteriaceae</taxon>
        <taxon>Mycobacterium</taxon>
    </lineage>
</organism>
<dbReference type="InterPro" id="IPR041664">
    <property type="entry name" value="AAA_16"/>
</dbReference>
<dbReference type="CDD" id="cd07302">
    <property type="entry name" value="CHD"/>
    <property type="match status" value="1"/>
</dbReference>
<keyword evidence="1" id="KW-0547">Nucleotide-binding</keyword>
<evidence type="ECO:0000313" key="4">
    <source>
        <dbReference type="EMBL" id="SPM27798.1"/>
    </source>
</evidence>
<evidence type="ECO:0000256" key="2">
    <source>
        <dbReference type="ARBA" id="ARBA00022840"/>
    </source>
</evidence>
<evidence type="ECO:0000259" key="3">
    <source>
        <dbReference type="PROSITE" id="PS50125"/>
    </source>
</evidence>
<protein>
    <submittedName>
        <fullName evidence="4">Cyclase</fullName>
    </submittedName>
</protein>
<dbReference type="InterPro" id="IPR029787">
    <property type="entry name" value="Nucleotide_cyclase"/>
</dbReference>